<keyword evidence="3" id="KW-1185">Reference proteome</keyword>
<dbReference type="RefSeq" id="XP_038743776.1">
    <property type="nucleotide sequence ID" value="XM_038891013.1"/>
</dbReference>
<keyword evidence="1" id="KW-0808">Transferase</keyword>
<dbReference type="EMBL" id="JAATWM020000027">
    <property type="protein sequence ID" value="KAF9874315.1"/>
    <property type="molecule type" value="Genomic_DNA"/>
</dbReference>
<comment type="caution">
    <text evidence="2">The sequence shown here is derived from an EMBL/GenBank/DDBJ whole genome shotgun (WGS) entry which is preliminary data.</text>
</comment>
<evidence type="ECO:0000313" key="2">
    <source>
        <dbReference type="EMBL" id="KAF9874315.1"/>
    </source>
</evidence>
<evidence type="ECO:0000313" key="3">
    <source>
        <dbReference type="Proteomes" id="UP000781932"/>
    </source>
</evidence>
<evidence type="ECO:0008006" key="4">
    <source>
        <dbReference type="Google" id="ProtNLM"/>
    </source>
</evidence>
<dbReference type="PANTHER" id="PTHR21015">
    <property type="entry name" value="UDP-N-ACETYLGLUCOSAMINE--N-ACETYLMURAMYL-(PENTAPEPTIDE) PYROPHOSPHORYL-UNDECAPRENOL N-ACETYLGLUCOSAMINE TRANSFERASE 1"/>
    <property type="match status" value="1"/>
</dbReference>
<dbReference type="Gene3D" id="3.40.50.2000">
    <property type="entry name" value="Glycogen Phosphorylase B"/>
    <property type="match status" value="2"/>
</dbReference>
<name>A0A9P6I954_9PEZI</name>
<sequence>MTISGDSLVNAIQDVANDGVSDGNKKRPYLLFAAAAATGHTYPLLLIAAEMVQRGFEATFIAGEEFHAQVKRLGAEHVPTPSMINDELIAVRDKIPVGVPRLMFDLSNVFIKPVPRLFETLMDTLEKIRERRPSQQIIIVHETMFMGLTPMMYGAPLPKGFTTRPPVIDINIIPVVATSIDTAPFGPGLPPDSTYSGRARNKLLNEMFFSPIGPFGPASQEYNDVLRSLGATKEVPPTLFETWQTSYDVTLQMCSQSLEYPRSDHPEIIKYAGCLPPKPVDPNYKYPEWWADVTAGNKKVIGVAQGTIATDYNDLVIPTIQGLADRDDVIVVAILGVKGATLPEDVKIPANTRVADFLSYDALLKHADVWVMNAGYGGFLHGIVNGVPMVLGGDTEDKPEIAMRGEYVGVAYNLKTGKPTAEQVAEGVAEVLANDKYKKRVMEIKKENEDLKSLDTIEKYIWQYAESA</sequence>
<gene>
    <name evidence="2" type="ORF">CkaCkLH20_08298</name>
</gene>
<dbReference type="Pfam" id="PF00201">
    <property type="entry name" value="UDPGT"/>
    <property type="match status" value="1"/>
</dbReference>
<dbReference type="OrthoDB" id="5835829at2759"/>
<protein>
    <recommendedName>
        <fullName evidence="4">UDP-glucosyltransferase B1</fullName>
    </recommendedName>
</protein>
<organism evidence="2 3">
    <name type="scientific">Colletotrichum karsti</name>
    <dbReference type="NCBI Taxonomy" id="1095194"/>
    <lineage>
        <taxon>Eukaryota</taxon>
        <taxon>Fungi</taxon>
        <taxon>Dikarya</taxon>
        <taxon>Ascomycota</taxon>
        <taxon>Pezizomycotina</taxon>
        <taxon>Sordariomycetes</taxon>
        <taxon>Hypocreomycetidae</taxon>
        <taxon>Glomerellales</taxon>
        <taxon>Glomerellaceae</taxon>
        <taxon>Colletotrichum</taxon>
        <taxon>Colletotrichum boninense species complex</taxon>
    </lineage>
</organism>
<evidence type="ECO:0000256" key="1">
    <source>
        <dbReference type="ARBA" id="ARBA00022679"/>
    </source>
</evidence>
<reference evidence="2" key="2">
    <citation type="submission" date="2020-11" db="EMBL/GenBank/DDBJ databases">
        <title>Whole genome sequencing of Colletotrichum sp.</title>
        <authorList>
            <person name="Li H."/>
        </authorList>
    </citation>
    <scope>NUCLEOTIDE SEQUENCE</scope>
    <source>
        <strain evidence="2">CkLH20</strain>
    </source>
</reference>
<dbReference type="AlphaFoldDB" id="A0A9P6I954"/>
<dbReference type="Proteomes" id="UP000781932">
    <property type="component" value="Unassembled WGS sequence"/>
</dbReference>
<dbReference type="GeneID" id="62164087"/>
<proteinExistence type="predicted"/>
<accession>A0A9P6I954</accession>
<dbReference type="SUPFAM" id="SSF53756">
    <property type="entry name" value="UDP-Glycosyltransferase/glycogen phosphorylase"/>
    <property type="match status" value="1"/>
</dbReference>
<dbReference type="CDD" id="cd03784">
    <property type="entry name" value="GT1_Gtf-like"/>
    <property type="match status" value="1"/>
</dbReference>
<dbReference type="GO" id="GO:0008194">
    <property type="term" value="F:UDP-glycosyltransferase activity"/>
    <property type="evidence" value="ECO:0007669"/>
    <property type="project" value="InterPro"/>
</dbReference>
<dbReference type="PANTHER" id="PTHR21015:SF22">
    <property type="entry name" value="GLYCOSYLTRANSFERASE"/>
    <property type="match status" value="1"/>
</dbReference>
<reference evidence="2" key="1">
    <citation type="submission" date="2020-03" db="EMBL/GenBank/DDBJ databases">
        <authorList>
            <person name="He L."/>
        </authorList>
    </citation>
    <scope>NUCLEOTIDE SEQUENCE</scope>
    <source>
        <strain evidence="2">CkLH20</strain>
    </source>
</reference>
<dbReference type="InterPro" id="IPR002213">
    <property type="entry name" value="UDP_glucos_trans"/>
</dbReference>